<feature type="compositionally biased region" description="Polar residues" evidence="3">
    <location>
        <begin position="112"/>
        <end position="126"/>
    </location>
</feature>
<reference evidence="5" key="1">
    <citation type="submission" date="2013-07" db="EMBL/GenBank/DDBJ databases">
        <title>The Genome Sequence of Cryptococcus bestiolae CBS10118.</title>
        <authorList>
            <consortium name="The Broad Institute Genome Sequencing Platform"/>
            <person name="Cuomo C."/>
            <person name="Litvintseva A."/>
            <person name="Chen Y."/>
            <person name="Heitman J."/>
            <person name="Sun S."/>
            <person name="Springer D."/>
            <person name="Dromer F."/>
            <person name="Young S.K."/>
            <person name="Zeng Q."/>
            <person name="Gargeya S."/>
            <person name="Fitzgerald M."/>
            <person name="Abouelleil A."/>
            <person name="Alvarado L."/>
            <person name="Berlin A.M."/>
            <person name="Chapman S.B."/>
            <person name="Dewar J."/>
            <person name="Goldberg J."/>
            <person name="Griggs A."/>
            <person name="Gujja S."/>
            <person name="Hansen M."/>
            <person name="Howarth C."/>
            <person name="Imamovic A."/>
            <person name="Larimer J."/>
            <person name="McCowan C."/>
            <person name="Murphy C."/>
            <person name="Pearson M."/>
            <person name="Priest M."/>
            <person name="Roberts A."/>
            <person name="Saif S."/>
            <person name="Shea T."/>
            <person name="Sykes S."/>
            <person name="Wortman J."/>
            <person name="Nusbaum C."/>
            <person name="Birren B."/>
        </authorList>
    </citation>
    <scope>NUCLEOTIDE SEQUENCE [LARGE SCALE GENOMIC DNA]</scope>
    <source>
        <strain evidence="5">CBS 10118</strain>
    </source>
</reference>
<feature type="coiled-coil region" evidence="2">
    <location>
        <begin position="469"/>
        <end position="496"/>
    </location>
</feature>
<feature type="compositionally biased region" description="Basic residues" evidence="3">
    <location>
        <begin position="101"/>
        <end position="111"/>
    </location>
</feature>
<feature type="compositionally biased region" description="Pro residues" evidence="3">
    <location>
        <begin position="811"/>
        <end position="822"/>
    </location>
</feature>
<dbReference type="InterPro" id="IPR036864">
    <property type="entry name" value="Zn2-C6_fun-type_DNA-bd_sf"/>
</dbReference>
<dbReference type="InterPro" id="IPR050797">
    <property type="entry name" value="Carb_Metab_Trans_Reg"/>
</dbReference>
<feature type="region of interest" description="Disordered" evidence="3">
    <location>
        <begin position="725"/>
        <end position="837"/>
    </location>
</feature>
<evidence type="ECO:0000256" key="2">
    <source>
        <dbReference type="SAM" id="Coils"/>
    </source>
</evidence>
<dbReference type="PANTHER" id="PTHR31668:SF30">
    <property type="entry name" value="ZN(II)2CYS6 TRANSCRIPTION FACTOR (EUROFUNG)"/>
    <property type="match status" value="1"/>
</dbReference>
<dbReference type="PROSITE" id="PS50048">
    <property type="entry name" value="ZN2_CY6_FUNGAL_2"/>
    <property type="match status" value="1"/>
</dbReference>
<organism evidence="5">
    <name type="scientific">Kwoniella bestiolae CBS 10118</name>
    <dbReference type="NCBI Taxonomy" id="1296100"/>
    <lineage>
        <taxon>Eukaryota</taxon>
        <taxon>Fungi</taxon>
        <taxon>Dikarya</taxon>
        <taxon>Basidiomycota</taxon>
        <taxon>Agaricomycotina</taxon>
        <taxon>Tremellomycetes</taxon>
        <taxon>Tremellales</taxon>
        <taxon>Cryptococcaceae</taxon>
        <taxon>Kwoniella</taxon>
    </lineage>
</organism>
<keyword evidence="2" id="KW-0175">Coiled coil</keyword>
<proteinExistence type="predicted"/>
<dbReference type="GeneID" id="30212388"/>
<evidence type="ECO:0000313" key="5">
    <source>
        <dbReference type="EMBL" id="OCF22342.1"/>
    </source>
</evidence>
<dbReference type="PANTHER" id="PTHR31668">
    <property type="entry name" value="GLUCOSE TRANSPORT TRANSCRIPTION REGULATOR RGT1-RELATED-RELATED"/>
    <property type="match status" value="1"/>
</dbReference>
<dbReference type="VEuPathDB" id="FungiDB:I302_07989"/>
<dbReference type="SUPFAM" id="SSF57701">
    <property type="entry name" value="Zn2/Cys6 DNA-binding domain"/>
    <property type="match status" value="1"/>
</dbReference>
<dbReference type="EMBL" id="KI894025">
    <property type="protein sequence ID" value="OCF22342.1"/>
    <property type="molecule type" value="Genomic_DNA"/>
</dbReference>
<evidence type="ECO:0000313" key="6">
    <source>
        <dbReference type="EMBL" id="WVW86796.1"/>
    </source>
</evidence>
<accession>A0A1B9FU93</accession>
<gene>
    <name evidence="5" type="ORF">I302_07989</name>
    <name evidence="6" type="ORF">I302_108851</name>
</gene>
<keyword evidence="1" id="KW-0539">Nucleus</keyword>
<dbReference type="Proteomes" id="UP000092730">
    <property type="component" value="Chromosome 8"/>
</dbReference>
<evidence type="ECO:0000313" key="7">
    <source>
        <dbReference type="Proteomes" id="UP000092730"/>
    </source>
</evidence>
<feature type="compositionally biased region" description="Polar residues" evidence="3">
    <location>
        <begin position="757"/>
        <end position="785"/>
    </location>
</feature>
<dbReference type="STRING" id="1296100.A0A1B9FU93"/>
<reference evidence="5" key="3">
    <citation type="submission" date="2014-01" db="EMBL/GenBank/DDBJ databases">
        <title>Evolution of pathogenesis and genome organization in the Tremellales.</title>
        <authorList>
            <person name="Cuomo C."/>
            <person name="Litvintseva A."/>
            <person name="Heitman J."/>
            <person name="Chen Y."/>
            <person name="Sun S."/>
            <person name="Springer D."/>
            <person name="Dromer F."/>
            <person name="Young S."/>
            <person name="Zeng Q."/>
            <person name="Chapman S."/>
            <person name="Gujja S."/>
            <person name="Saif S."/>
            <person name="Birren B."/>
        </authorList>
    </citation>
    <scope>NUCLEOTIDE SEQUENCE</scope>
    <source>
        <strain evidence="5">CBS 10118</strain>
    </source>
</reference>
<evidence type="ECO:0000256" key="1">
    <source>
        <dbReference type="ARBA" id="ARBA00023242"/>
    </source>
</evidence>
<dbReference type="GO" id="GO:0000981">
    <property type="term" value="F:DNA-binding transcription factor activity, RNA polymerase II-specific"/>
    <property type="evidence" value="ECO:0007669"/>
    <property type="project" value="InterPro"/>
</dbReference>
<dbReference type="RefSeq" id="XP_019043412.1">
    <property type="nucleotide sequence ID" value="XM_019194576.1"/>
</dbReference>
<evidence type="ECO:0000259" key="4">
    <source>
        <dbReference type="PROSITE" id="PS50048"/>
    </source>
</evidence>
<evidence type="ECO:0000256" key="3">
    <source>
        <dbReference type="SAM" id="MobiDB-lite"/>
    </source>
</evidence>
<reference evidence="6" key="4">
    <citation type="submission" date="2024-02" db="EMBL/GenBank/DDBJ databases">
        <title>Comparative genomics of Cryptococcus and Kwoniella reveals pathogenesis evolution and contrasting modes of karyotype evolution via chromosome fusion or intercentromeric recombination.</title>
        <authorList>
            <person name="Coelho M.A."/>
            <person name="David-Palma M."/>
            <person name="Shea T."/>
            <person name="Bowers K."/>
            <person name="McGinley-Smith S."/>
            <person name="Mohammad A.W."/>
            <person name="Gnirke A."/>
            <person name="Yurkov A.M."/>
            <person name="Nowrousian M."/>
            <person name="Sun S."/>
            <person name="Cuomo C.A."/>
            <person name="Heitman J."/>
        </authorList>
    </citation>
    <scope>NUCLEOTIDE SEQUENCE</scope>
    <source>
        <strain evidence="6">CBS 10118</strain>
    </source>
</reference>
<dbReference type="EMBL" id="CP144548">
    <property type="protein sequence ID" value="WVW86796.1"/>
    <property type="molecule type" value="Genomic_DNA"/>
</dbReference>
<feature type="compositionally biased region" description="Low complexity" evidence="3">
    <location>
        <begin position="855"/>
        <end position="868"/>
    </location>
</feature>
<feature type="region of interest" description="Disordered" evidence="3">
    <location>
        <begin position="1"/>
        <end position="25"/>
    </location>
</feature>
<feature type="region of interest" description="Disordered" evidence="3">
    <location>
        <begin position="855"/>
        <end position="886"/>
    </location>
</feature>
<dbReference type="OrthoDB" id="2595934at2759"/>
<feature type="compositionally biased region" description="Low complexity" evidence="3">
    <location>
        <begin position="1"/>
        <end position="14"/>
    </location>
</feature>
<reference evidence="6" key="2">
    <citation type="submission" date="2013-07" db="EMBL/GenBank/DDBJ databases">
        <authorList>
            <consortium name="The Broad Institute Genome Sequencing Platform"/>
            <person name="Cuomo C."/>
            <person name="Litvintseva A."/>
            <person name="Chen Y."/>
            <person name="Heitman J."/>
            <person name="Sun S."/>
            <person name="Springer D."/>
            <person name="Dromer F."/>
            <person name="Young S.K."/>
            <person name="Zeng Q."/>
            <person name="Gargeya S."/>
            <person name="Fitzgerald M."/>
            <person name="Abouelleil A."/>
            <person name="Alvarado L."/>
            <person name="Berlin A.M."/>
            <person name="Chapman S.B."/>
            <person name="Dewar J."/>
            <person name="Goldberg J."/>
            <person name="Griggs A."/>
            <person name="Gujja S."/>
            <person name="Hansen M."/>
            <person name="Howarth C."/>
            <person name="Imamovic A."/>
            <person name="Larimer J."/>
            <person name="McCowan C."/>
            <person name="Murphy C."/>
            <person name="Pearson M."/>
            <person name="Priest M."/>
            <person name="Roberts A."/>
            <person name="Saif S."/>
            <person name="Shea T."/>
            <person name="Sykes S."/>
            <person name="Wortman J."/>
            <person name="Nusbaum C."/>
            <person name="Birren B."/>
        </authorList>
    </citation>
    <scope>NUCLEOTIDE SEQUENCE</scope>
    <source>
        <strain evidence="6">CBS 10118</strain>
    </source>
</reference>
<feature type="domain" description="Zn(2)-C6 fungal-type" evidence="4">
    <location>
        <begin position="26"/>
        <end position="69"/>
    </location>
</feature>
<keyword evidence="7" id="KW-1185">Reference proteome</keyword>
<dbReference type="CDD" id="cd00067">
    <property type="entry name" value="GAL4"/>
    <property type="match status" value="1"/>
</dbReference>
<protein>
    <recommendedName>
        <fullName evidence="4">Zn(2)-C6 fungal-type domain-containing protein</fullName>
    </recommendedName>
</protein>
<feature type="region of interest" description="Disordered" evidence="3">
    <location>
        <begin position="74"/>
        <end position="126"/>
    </location>
</feature>
<dbReference type="AlphaFoldDB" id="A0A1B9FU93"/>
<dbReference type="GO" id="GO:0008270">
    <property type="term" value="F:zinc ion binding"/>
    <property type="evidence" value="ECO:0007669"/>
    <property type="project" value="InterPro"/>
</dbReference>
<name>A0A1B9FU93_9TREE</name>
<sequence length="886" mass="98230">MSSLPPTTTPTIPTEARAKRTHARRSCDVCKVRKTRCELPDLDVPSGPNPLPADKSCHRCRVLALPCIVDDSGKKQRKRLRDDPANNTTLANGQEDDGTPKRRTTKPKLNKRASSSSTPLSKRQSTVNHALDVLTAISPLPTQDQPASLDEATRIQQQPDLETFEKTDCIIQSKSMKLHGRPAELACAMFKVAYGKIVVKRGPKEDNDEVNLMELVDEQMKARLQPGFSQLKTFHPHLKSLEEAYKEYNDSPDVSTSLFLATVIYLSSLALPPDSDIQHIRTTLTPYITYLRDRVMLQLPRSFIALHALELLVVHAPLGVLPMELTSLKDLGVARGLLGTAKNLMITLEYHELVDQAIADTDPIFAFDCTDLWLWASLIADQATISFEDLNPVKPHNLAHARRITENFTNYNEQLGLWQEGIAKGDLAVLIGRLSVCDRLARSEEVLDTITNIKRALDISASNPTYDPVRGILNEFQNHERRMEDLDRRHDALIRVLAEQSRGVESGWVAYRSIRRRYETNKVYVTGLRSLIATHYLSGSPHAYPEIPPVMNAASAVNYAIQRAFTPTEIVRFITDTENPKPAVEAVWDWGRRRGVNTEACLVTCAELSQNLVNDLHNGVYAALFPLHDVMCIANEAAKVLIEFEAGTIQILRSKGQIHKAFRTRSWLLVMNQVSQAFRAIGALIPSDDSGGDSLANGFSNLIGSMVRSAEDWTKSLEQENDILNGDQHADTGTNNNPPSYSSVLDPGSNGNGNGNQPTNIHESLRQSSGPSTTGLSAGHNQYMDSSDRWMASEQSSSSSSADNHLQPQPTNYPPQPYPPVGNAPHPEQGQFNPIPSSALDHLLSEIFCYNIPSNQQQQQQQQQGQNGLARPAKDHHQNSWPAGSR</sequence>
<dbReference type="KEGG" id="kbi:30212388"/>
<feature type="compositionally biased region" description="Polar residues" evidence="3">
    <location>
        <begin position="731"/>
        <end position="743"/>
    </location>
</feature>
<dbReference type="Gene3D" id="4.10.240.10">
    <property type="entry name" value="Zn(2)-C6 fungal-type DNA-binding domain"/>
    <property type="match status" value="1"/>
</dbReference>
<dbReference type="InterPro" id="IPR001138">
    <property type="entry name" value="Zn2Cys6_DnaBD"/>
</dbReference>